<dbReference type="GO" id="GO:0003677">
    <property type="term" value="F:DNA binding"/>
    <property type="evidence" value="ECO:0007669"/>
    <property type="project" value="UniProtKB-KW"/>
</dbReference>
<dbReference type="CDD" id="cd00093">
    <property type="entry name" value="HTH_XRE"/>
    <property type="match status" value="1"/>
</dbReference>
<protein>
    <submittedName>
        <fullName evidence="3">Repressor protein</fullName>
    </submittedName>
</protein>
<feature type="domain" description="HTH cro/C1-type" evidence="2">
    <location>
        <begin position="4"/>
        <end position="58"/>
    </location>
</feature>
<proteinExistence type="predicted"/>
<dbReference type="PANTHER" id="PTHR46797:SF1">
    <property type="entry name" value="METHYLPHOSPHONATE SYNTHASE"/>
    <property type="match status" value="1"/>
</dbReference>
<name>A0A8S5UTY5_9CAUD</name>
<dbReference type="InterPro" id="IPR001387">
    <property type="entry name" value="Cro/C1-type_HTH"/>
</dbReference>
<dbReference type="PANTHER" id="PTHR46797">
    <property type="entry name" value="HTH-TYPE TRANSCRIPTIONAL REGULATOR"/>
    <property type="match status" value="1"/>
</dbReference>
<dbReference type="Gene3D" id="1.10.260.40">
    <property type="entry name" value="lambda repressor-like DNA-binding domains"/>
    <property type="match status" value="1"/>
</dbReference>
<dbReference type="EMBL" id="BK016138">
    <property type="protein sequence ID" value="DAF97915.1"/>
    <property type="molecule type" value="Genomic_DNA"/>
</dbReference>
<sequence length="141" mass="15974">MNRLKDLREKRGISIRKLAEQVGISHTQISRIERGEQAMSVPHAVALADYFGVSVDYLLGASAEEIFDKFIDTYKRNFRDFDVDSSGRVYGGYPNLSPEMSLKVGILDKLQDLSDVKNLAAVYELVSSLSDKEFRESRKHD</sequence>
<organism evidence="3">
    <name type="scientific">Myoviridae sp. ctvxP16</name>
    <dbReference type="NCBI Taxonomy" id="2825205"/>
    <lineage>
        <taxon>Viruses</taxon>
        <taxon>Duplodnaviria</taxon>
        <taxon>Heunggongvirae</taxon>
        <taxon>Uroviricota</taxon>
        <taxon>Caudoviricetes</taxon>
    </lineage>
</organism>
<dbReference type="SUPFAM" id="SSF47413">
    <property type="entry name" value="lambda repressor-like DNA-binding domains"/>
    <property type="match status" value="1"/>
</dbReference>
<dbReference type="SMART" id="SM00530">
    <property type="entry name" value="HTH_XRE"/>
    <property type="match status" value="1"/>
</dbReference>
<dbReference type="PROSITE" id="PS50943">
    <property type="entry name" value="HTH_CROC1"/>
    <property type="match status" value="1"/>
</dbReference>
<reference evidence="3" key="1">
    <citation type="journal article" date="2021" name="Proc. Natl. Acad. Sci. U.S.A.">
        <title>A Catalog of Tens of Thousands of Viruses from Human Metagenomes Reveals Hidden Associations with Chronic Diseases.</title>
        <authorList>
            <person name="Tisza M.J."/>
            <person name="Buck C.B."/>
        </authorList>
    </citation>
    <scope>NUCLEOTIDE SEQUENCE</scope>
    <source>
        <strain evidence="3">CtvxP16</strain>
    </source>
</reference>
<dbReference type="GO" id="GO:0003700">
    <property type="term" value="F:DNA-binding transcription factor activity"/>
    <property type="evidence" value="ECO:0007669"/>
    <property type="project" value="TreeGrafter"/>
</dbReference>
<evidence type="ECO:0000256" key="1">
    <source>
        <dbReference type="ARBA" id="ARBA00023125"/>
    </source>
</evidence>
<dbReference type="Pfam" id="PF01381">
    <property type="entry name" value="HTH_3"/>
    <property type="match status" value="1"/>
</dbReference>
<dbReference type="InterPro" id="IPR010982">
    <property type="entry name" value="Lambda_DNA-bd_dom_sf"/>
</dbReference>
<dbReference type="InterPro" id="IPR050807">
    <property type="entry name" value="TransReg_Diox_bact_type"/>
</dbReference>
<evidence type="ECO:0000313" key="3">
    <source>
        <dbReference type="EMBL" id="DAF97915.1"/>
    </source>
</evidence>
<accession>A0A8S5UTY5</accession>
<keyword evidence="1" id="KW-0238">DNA-binding</keyword>
<evidence type="ECO:0000259" key="2">
    <source>
        <dbReference type="PROSITE" id="PS50943"/>
    </source>
</evidence>